<evidence type="ECO:0000256" key="1">
    <source>
        <dbReference type="SAM" id="MobiDB-lite"/>
    </source>
</evidence>
<organism evidence="2 3">
    <name type="scientific">Lactuca sativa</name>
    <name type="common">Garden lettuce</name>
    <dbReference type="NCBI Taxonomy" id="4236"/>
    <lineage>
        <taxon>Eukaryota</taxon>
        <taxon>Viridiplantae</taxon>
        <taxon>Streptophyta</taxon>
        <taxon>Embryophyta</taxon>
        <taxon>Tracheophyta</taxon>
        <taxon>Spermatophyta</taxon>
        <taxon>Magnoliopsida</taxon>
        <taxon>eudicotyledons</taxon>
        <taxon>Gunneridae</taxon>
        <taxon>Pentapetalae</taxon>
        <taxon>asterids</taxon>
        <taxon>campanulids</taxon>
        <taxon>Asterales</taxon>
        <taxon>Asteraceae</taxon>
        <taxon>Cichorioideae</taxon>
        <taxon>Cichorieae</taxon>
        <taxon>Lactucinae</taxon>
        <taxon>Lactuca</taxon>
    </lineage>
</organism>
<keyword evidence="3" id="KW-1185">Reference proteome</keyword>
<feature type="region of interest" description="Disordered" evidence="1">
    <location>
        <begin position="58"/>
        <end position="83"/>
    </location>
</feature>
<protein>
    <submittedName>
        <fullName evidence="2">Uncharacterized protein</fullName>
    </submittedName>
</protein>
<sequence>MVGWKDISDCRGRENNFPALKVTDNHNSHLELTLSTHKENIIGFGTYDMYGWFGKGEERNNTKNGIGIGGSKSREPEEPKECKNDHHKLIYTWPMHKRETWLKKNSIRVMSKAYYFGDNLNLG</sequence>
<dbReference type="EMBL" id="NBSK02000003">
    <property type="protein sequence ID" value="KAJ0215167.1"/>
    <property type="molecule type" value="Genomic_DNA"/>
</dbReference>
<gene>
    <name evidence="2" type="ORF">LSAT_V11C300113790</name>
</gene>
<evidence type="ECO:0000313" key="2">
    <source>
        <dbReference type="EMBL" id="KAJ0215167.1"/>
    </source>
</evidence>
<evidence type="ECO:0000313" key="3">
    <source>
        <dbReference type="Proteomes" id="UP000235145"/>
    </source>
</evidence>
<comment type="caution">
    <text evidence="2">The sequence shown here is derived from an EMBL/GenBank/DDBJ whole genome shotgun (WGS) entry which is preliminary data.</text>
</comment>
<name>A0A9R1VWE2_LACSA</name>
<proteinExistence type="predicted"/>
<feature type="compositionally biased region" description="Basic and acidic residues" evidence="1">
    <location>
        <begin position="72"/>
        <end position="83"/>
    </location>
</feature>
<dbReference type="Proteomes" id="UP000235145">
    <property type="component" value="Unassembled WGS sequence"/>
</dbReference>
<accession>A0A9R1VWE2</accession>
<reference evidence="2 3" key="1">
    <citation type="journal article" date="2017" name="Nat. Commun.">
        <title>Genome assembly with in vitro proximity ligation data and whole-genome triplication in lettuce.</title>
        <authorList>
            <person name="Reyes-Chin-Wo S."/>
            <person name="Wang Z."/>
            <person name="Yang X."/>
            <person name="Kozik A."/>
            <person name="Arikit S."/>
            <person name="Song C."/>
            <person name="Xia L."/>
            <person name="Froenicke L."/>
            <person name="Lavelle D.O."/>
            <person name="Truco M.J."/>
            <person name="Xia R."/>
            <person name="Zhu S."/>
            <person name="Xu C."/>
            <person name="Xu H."/>
            <person name="Xu X."/>
            <person name="Cox K."/>
            <person name="Korf I."/>
            <person name="Meyers B.C."/>
            <person name="Michelmore R.W."/>
        </authorList>
    </citation>
    <scope>NUCLEOTIDE SEQUENCE [LARGE SCALE GENOMIC DNA]</scope>
    <source>
        <strain evidence="3">cv. Salinas</strain>
        <tissue evidence="2">Seedlings</tissue>
    </source>
</reference>
<dbReference type="AlphaFoldDB" id="A0A9R1VWE2"/>